<name>A0A5P2UII9_9ACTN</name>
<dbReference type="AlphaFoldDB" id="A0A5P2UII9"/>
<dbReference type="Proteomes" id="UP000326831">
    <property type="component" value="Chromosome"/>
</dbReference>
<sequence>MSRTARILTAAAFAALLVGGATGAASADSGWGFAAPAPARSAQPPADSGWGVAPPDSGWGFVRK</sequence>
<accession>A0A5P2UII9</accession>
<organism evidence="4 5">
    <name type="scientific">Streptomyces subrutilus</name>
    <dbReference type="NCBI Taxonomy" id="36818"/>
    <lineage>
        <taxon>Bacteria</taxon>
        <taxon>Bacillati</taxon>
        <taxon>Actinomycetota</taxon>
        <taxon>Actinomycetes</taxon>
        <taxon>Kitasatosporales</taxon>
        <taxon>Streptomycetaceae</taxon>
        <taxon>Streptomyces</taxon>
    </lineage>
</organism>
<keyword evidence="5" id="KW-1185">Reference proteome</keyword>
<evidence type="ECO:0000313" key="5">
    <source>
        <dbReference type="Proteomes" id="UP000326831"/>
    </source>
</evidence>
<feature type="region of interest" description="Disordered" evidence="1">
    <location>
        <begin position="33"/>
        <end position="64"/>
    </location>
</feature>
<feature type="signal peptide" evidence="2">
    <location>
        <begin position="1"/>
        <end position="27"/>
    </location>
</feature>
<gene>
    <name evidence="4" type="ORF">CP968_11705</name>
    <name evidence="3" type="ORF">GCM10010371_49280</name>
</gene>
<evidence type="ECO:0000313" key="4">
    <source>
        <dbReference type="EMBL" id="QEU78868.1"/>
    </source>
</evidence>
<keyword evidence="2" id="KW-0732">Signal</keyword>
<evidence type="ECO:0000313" key="3">
    <source>
        <dbReference type="EMBL" id="GGZ83696.1"/>
    </source>
</evidence>
<evidence type="ECO:0000256" key="2">
    <source>
        <dbReference type="SAM" id="SignalP"/>
    </source>
</evidence>
<dbReference type="EMBL" id="BMVX01000021">
    <property type="protein sequence ID" value="GGZ83696.1"/>
    <property type="molecule type" value="Genomic_DNA"/>
</dbReference>
<reference evidence="3" key="3">
    <citation type="submission" date="2020-09" db="EMBL/GenBank/DDBJ databases">
        <authorList>
            <person name="Sun Q."/>
            <person name="Ohkuma M."/>
        </authorList>
    </citation>
    <scope>NUCLEOTIDE SEQUENCE</scope>
    <source>
        <strain evidence="3">JCM 4834</strain>
    </source>
</reference>
<feature type="compositionally biased region" description="Low complexity" evidence="1">
    <location>
        <begin position="33"/>
        <end position="46"/>
    </location>
</feature>
<proteinExistence type="predicted"/>
<reference evidence="4 5" key="2">
    <citation type="submission" date="2017-09" db="EMBL/GenBank/DDBJ databases">
        <authorList>
            <person name="Lee N."/>
            <person name="Cho B.-K."/>
        </authorList>
    </citation>
    <scope>NUCLEOTIDE SEQUENCE [LARGE SCALE GENOMIC DNA]</scope>
    <source>
        <strain evidence="4 5">ATCC 27467</strain>
    </source>
</reference>
<dbReference type="KEGG" id="ssub:CP968_11705"/>
<dbReference type="Proteomes" id="UP000634660">
    <property type="component" value="Unassembled WGS sequence"/>
</dbReference>
<feature type="chain" id="PRO_5044622755" evidence="2">
    <location>
        <begin position="28"/>
        <end position="64"/>
    </location>
</feature>
<protein>
    <submittedName>
        <fullName evidence="4">Uncharacterized protein</fullName>
    </submittedName>
</protein>
<dbReference type="RefSeq" id="WP_150517943.1">
    <property type="nucleotide sequence ID" value="NZ_BMVX01000021.1"/>
</dbReference>
<dbReference type="EMBL" id="CP023701">
    <property type="protein sequence ID" value="QEU78868.1"/>
    <property type="molecule type" value="Genomic_DNA"/>
</dbReference>
<evidence type="ECO:0000256" key="1">
    <source>
        <dbReference type="SAM" id="MobiDB-lite"/>
    </source>
</evidence>
<reference evidence="3" key="1">
    <citation type="journal article" date="2014" name="Int. J. Syst. Evol. Microbiol.">
        <title>Complete genome sequence of Corynebacterium casei LMG S-19264T (=DSM 44701T), isolated from a smear-ripened cheese.</title>
        <authorList>
            <consortium name="US DOE Joint Genome Institute (JGI-PGF)"/>
            <person name="Walter F."/>
            <person name="Albersmeier A."/>
            <person name="Kalinowski J."/>
            <person name="Ruckert C."/>
        </authorList>
    </citation>
    <scope>NUCLEOTIDE SEQUENCE</scope>
    <source>
        <strain evidence="3">JCM 4834</strain>
    </source>
</reference>